<feature type="domain" description="DUF3857" evidence="2">
    <location>
        <begin position="57"/>
        <end position="215"/>
    </location>
</feature>
<keyword evidence="1" id="KW-0732">Signal</keyword>
<comment type="caution">
    <text evidence="3">The sequence shown here is derived from an EMBL/GenBank/DDBJ whole genome shotgun (WGS) entry which is preliminary data.</text>
</comment>
<feature type="chain" id="PRO_5037589377" evidence="1">
    <location>
        <begin position="20"/>
        <end position="636"/>
    </location>
</feature>
<dbReference type="EMBL" id="JAEHFW010000001">
    <property type="protein sequence ID" value="MBK0379181.1"/>
    <property type="molecule type" value="Genomic_DNA"/>
</dbReference>
<dbReference type="Gene3D" id="3.10.620.30">
    <property type="match status" value="1"/>
</dbReference>
<dbReference type="Proteomes" id="UP000613193">
    <property type="component" value="Unassembled WGS sequence"/>
</dbReference>
<proteinExistence type="predicted"/>
<feature type="signal peptide" evidence="1">
    <location>
        <begin position="1"/>
        <end position="19"/>
    </location>
</feature>
<protein>
    <submittedName>
        <fullName evidence="3">DUF3857 domain-containing protein</fullName>
    </submittedName>
</protein>
<dbReference type="RefSeq" id="WP_200065617.1">
    <property type="nucleotide sequence ID" value="NZ_JAEHFW010000001.1"/>
</dbReference>
<evidence type="ECO:0000313" key="3">
    <source>
        <dbReference type="EMBL" id="MBK0379181.1"/>
    </source>
</evidence>
<dbReference type="Gene3D" id="2.60.120.1130">
    <property type="match status" value="1"/>
</dbReference>
<name>A0A934PU41_9SPHI</name>
<dbReference type="InterPro" id="IPR024618">
    <property type="entry name" value="DUF3857"/>
</dbReference>
<accession>A0A934PU41</accession>
<organism evidence="3 4">
    <name type="scientific">Mucilaginibacter segetis</name>
    <dbReference type="NCBI Taxonomy" id="2793071"/>
    <lineage>
        <taxon>Bacteria</taxon>
        <taxon>Pseudomonadati</taxon>
        <taxon>Bacteroidota</taxon>
        <taxon>Sphingobacteriia</taxon>
        <taxon>Sphingobacteriales</taxon>
        <taxon>Sphingobacteriaceae</taxon>
        <taxon>Mucilaginibacter</taxon>
    </lineage>
</organism>
<sequence length="636" mass="72696">MKLIYLAFLMLMLSVGTQAQQNYDVSLIPKDLLPYASAVIRNKDVTIEVKDVDNTIYHIKTAITVLNKNGDDIARIVIWYNKANSIKYIKGTTYNEFGKPMGKFSEKDFSDVNASNDFSLFEDSRVKHYIPSIGSYPYTIEYEYEQRSKQSLNFDDWEPNSFDGLAVEKSTFSFICKPEFKIRYKEINMPSSVNISTTNNGQNNYTWHVENVKAIRDEPYSPNPEQYLSMVKIAPENFEYEGIKGSFTNWRELGQWTYDKLLADRKQLSTETIQHVKELTAGISDPKLKAKKIYEFMQSKTRYISVQVGIGGYQPMLAADVDKLNYGDCKGLVNYTQALLKAVDIDSWYCVVEAGSRKVSLLDNFASMNQGNHVILCLPFKNDTTFLECTSQKIPFGFLSNFTDDRTVLACTPTGGKLIHTPKYAAAINLQERRANFTIDDKGALAGKISTTFKGTQYDNREEIIDEPLSEKITLLKEIYSSINNLNIKKLDIEQDKNILPVTTEKLEIDAREYAAIDNGKFYFSLNPLNHSGRPPRDIRNRYNPVYINNGYTDVDEINYNLPEGYRIDSAPLNISIDKPFGKFTAVMVMEGNKLVFKRRLQLISGTYDKNDYSELVNFYQTVFDADNYNVALVKK</sequence>
<keyword evidence="4" id="KW-1185">Reference proteome</keyword>
<gene>
    <name evidence="3" type="ORF">I5M19_07685</name>
</gene>
<evidence type="ECO:0000259" key="2">
    <source>
        <dbReference type="Pfam" id="PF12969"/>
    </source>
</evidence>
<evidence type="ECO:0000256" key="1">
    <source>
        <dbReference type="SAM" id="SignalP"/>
    </source>
</evidence>
<dbReference type="Gene3D" id="2.60.40.3140">
    <property type="match status" value="1"/>
</dbReference>
<reference evidence="3" key="1">
    <citation type="submission" date="2020-12" db="EMBL/GenBank/DDBJ databases">
        <title>Bacterial novel species Mucilaginibacter sp. SD-g isolated from soil.</title>
        <authorList>
            <person name="Jung H.-Y."/>
        </authorList>
    </citation>
    <scope>NUCLEOTIDE SEQUENCE</scope>
    <source>
        <strain evidence="3">SD-g</strain>
    </source>
</reference>
<evidence type="ECO:0000313" key="4">
    <source>
        <dbReference type="Proteomes" id="UP000613193"/>
    </source>
</evidence>
<dbReference type="AlphaFoldDB" id="A0A934PU41"/>
<dbReference type="Pfam" id="PF12969">
    <property type="entry name" value="DUF3857"/>
    <property type="match status" value="1"/>
</dbReference>